<name>A0A941F5C6_9BACT</name>
<comment type="caution">
    <text evidence="1">The sequence shown here is derived from an EMBL/GenBank/DDBJ whole genome shotgun (WGS) entry which is preliminary data.</text>
</comment>
<protein>
    <submittedName>
        <fullName evidence="1">Uncharacterized protein</fullName>
    </submittedName>
</protein>
<gene>
    <name evidence="1" type="ORF">KDU71_14200</name>
</gene>
<evidence type="ECO:0000313" key="2">
    <source>
        <dbReference type="Proteomes" id="UP000679220"/>
    </source>
</evidence>
<keyword evidence="2" id="KW-1185">Reference proteome</keyword>
<reference evidence="1" key="2">
    <citation type="submission" date="2021-04" db="EMBL/GenBank/DDBJ databases">
        <authorList>
            <person name="Zhang T."/>
            <person name="Zhang Y."/>
            <person name="Lu D."/>
            <person name="Zuo D."/>
            <person name="Du Z."/>
        </authorList>
    </citation>
    <scope>NUCLEOTIDE SEQUENCE</scope>
    <source>
        <strain evidence="1">JR1</strain>
    </source>
</reference>
<sequence>MKLSIIVLVLIQMLMIESYGQLKYEGTIDSDYKTVTLEDGNVKYVIYNKREQTVNLHNVDKTLWKSINLPLPRHHFLDEIKHISMHTLNKDDLLEIIYSCTVLTSHDDIDTPEDEFRKIDFTINVINEQGAVLLKVPNSNDIRFINTENNKKLLIYRHSSERIGHGDETLVYSF</sequence>
<reference evidence="1" key="1">
    <citation type="journal article" date="2018" name="Int. J. Syst. Evol. Microbiol.">
        <title>Carboxylicivirga sediminis sp. nov., isolated from coastal sediment.</title>
        <authorList>
            <person name="Wang F.Q."/>
            <person name="Ren L.H."/>
            <person name="Zou R.J."/>
            <person name="Sun Y.Z."/>
            <person name="Liu X.J."/>
            <person name="Jiang F."/>
            <person name="Liu L.J."/>
        </authorList>
    </citation>
    <scope>NUCLEOTIDE SEQUENCE</scope>
    <source>
        <strain evidence="1">JR1</strain>
    </source>
</reference>
<dbReference type="AlphaFoldDB" id="A0A941F5C6"/>
<dbReference type="Proteomes" id="UP000679220">
    <property type="component" value="Unassembled WGS sequence"/>
</dbReference>
<proteinExistence type="predicted"/>
<accession>A0A941F5C6</accession>
<evidence type="ECO:0000313" key="1">
    <source>
        <dbReference type="EMBL" id="MBR8536724.1"/>
    </source>
</evidence>
<dbReference type="EMBL" id="JAGTAR010000022">
    <property type="protein sequence ID" value="MBR8536724.1"/>
    <property type="molecule type" value="Genomic_DNA"/>
</dbReference>
<organism evidence="1 2">
    <name type="scientific">Carboxylicivirga sediminis</name>
    <dbReference type="NCBI Taxonomy" id="2006564"/>
    <lineage>
        <taxon>Bacteria</taxon>
        <taxon>Pseudomonadati</taxon>
        <taxon>Bacteroidota</taxon>
        <taxon>Bacteroidia</taxon>
        <taxon>Marinilabiliales</taxon>
        <taxon>Marinilabiliaceae</taxon>
        <taxon>Carboxylicivirga</taxon>
    </lineage>
</organism>
<dbReference type="RefSeq" id="WP_212191752.1">
    <property type="nucleotide sequence ID" value="NZ_JAGTAR010000022.1"/>
</dbReference>